<sequence length="274" mass="28405">MTAAPDRAERLDVALVSRGLARSRAQAQEWISAGQVRIGDRTAHKASERVSDGQELVVDSDDGGWVGRAAHKLVGALEAFVPVAAAVPGARCVDVGASTGGFTQVLLRQGAGSVVALDVGHGQLVPQIADDPRVEEVSGTNVRDVSAASLGGAADVVVSDLSFISLTLVMAQLADLTAPTGHLVVLVKPQFEVGRQALGKGGVVRSGRLRADAVRDVVDAARSHDLAPHGLAPSPLVGGTGNQEYLLWLRHTTAGMMAPMDLETVLDRITGEAR</sequence>
<dbReference type="InterPro" id="IPR029063">
    <property type="entry name" value="SAM-dependent_MTases_sf"/>
</dbReference>
<proteinExistence type="inferred from homology"/>
<dbReference type="CDD" id="cd02440">
    <property type="entry name" value="AdoMet_MTases"/>
    <property type="match status" value="1"/>
</dbReference>
<dbReference type="PANTHER" id="PTHR32319">
    <property type="entry name" value="BACTERIAL HEMOLYSIN-LIKE PROTEIN"/>
    <property type="match status" value="1"/>
</dbReference>
<dbReference type="SUPFAM" id="SSF55174">
    <property type="entry name" value="Alpha-L RNA-binding motif"/>
    <property type="match status" value="1"/>
</dbReference>
<dbReference type="PIRSF" id="PIRSF005578">
    <property type="entry name" value="TlyA"/>
    <property type="match status" value="1"/>
</dbReference>
<name>A0ABT6C5I1_9MICO</name>
<evidence type="ECO:0000259" key="4">
    <source>
        <dbReference type="SMART" id="SM00363"/>
    </source>
</evidence>
<keyword evidence="5" id="KW-0489">Methyltransferase</keyword>
<dbReference type="InterPro" id="IPR002877">
    <property type="entry name" value="RNA_MeTrfase_FtsJ_dom"/>
</dbReference>
<dbReference type="RefSeq" id="WP_277191813.1">
    <property type="nucleotide sequence ID" value="NZ_JAROAV010000024.1"/>
</dbReference>
<dbReference type="InterPro" id="IPR036986">
    <property type="entry name" value="S4_RNA-bd_sf"/>
</dbReference>
<keyword evidence="5" id="KW-0808">Transferase</keyword>
<evidence type="ECO:0000256" key="1">
    <source>
        <dbReference type="ARBA" id="ARBA00022884"/>
    </source>
</evidence>
<dbReference type="Pfam" id="PF01728">
    <property type="entry name" value="FtsJ"/>
    <property type="match status" value="1"/>
</dbReference>
<dbReference type="InterPro" id="IPR047048">
    <property type="entry name" value="TlyA"/>
</dbReference>
<evidence type="ECO:0000313" key="6">
    <source>
        <dbReference type="Proteomes" id="UP001528912"/>
    </source>
</evidence>
<dbReference type="Gene3D" id="3.40.50.150">
    <property type="entry name" value="Vaccinia Virus protein VP39"/>
    <property type="match status" value="1"/>
</dbReference>
<protein>
    <submittedName>
        <fullName evidence="5">TlyA family RNA methyltransferase</fullName>
    </submittedName>
</protein>
<evidence type="ECO:0000313" key="5">
    <source>
        <dbReference type="EMBL" id="MDF8264198.1"/>
    </source>
</evidence>
<dbReference type="GO" id="GO:0032259">
    <property type="term" value="P:methylation"/>
    <property type="evidence" value="ECO:0007669"/>
    <property type="project" value="UniProtKB-KW"/>
</dbReference>
<dbReference type="Proteomes" id="UP001528912">
    <property type="component" value="Unassembled WGS sequence"/>
</dbReference>
<feature type="domain" description="RNA-binding S4" evidence="4">
    <location>
        <begin position="9"/>
        <end position="74"/>
    </location>
</feature>
<dbReference type="EMBL" id="JAROAV010000024">
    <property type="protein sequence ID" value="MDF8264198.1"/>
    <property type="molecule type" value="Genomic_DNA"/>
</dbReference>
<evidence type="ECO:0000256" key="3">
    <source>
        <dbReference type="PROSITE-ProRule" id="PRU00182"/>
    </source>
</evidence>
<dbReference type="InterPro" id="IPR004538">
    <property type="entry name" value="Hemolysin_A/TlyA"/>
</dbReference>
<gene>
    <name evidence="5" type="ORF">P4R38_08095</name>
</gene>
<dbReference type="Gene3D" id="3.10.290.10">
    <property type="entry name" value="RNA-binding S4 domain"/>
    <property type="match status" value="1"/>
</dbReference>
<dbReference type="InterPro" id="IPR002942">
    <property type="entry name" value="S4_RNA-bd"/>
</dbReference>
<evidence type="ECO:0000256" key="2">
    <source>
        <dbReference type="ARBA" id="ARBA00029460"/>
    </source>
</evidence>
<organism evidence="5 6">
    <name type="scientific">Luteipulveratus flavus</name>
    <dbReference type="NCBI Taxonomy" id="3031728"/>
    <lineage>
        <taxon>Bacteria</taxon>
        <taxon>Bacillati</taxon>
        <taxon>Actinomycetota</taxon>
        <taxon>Actinomycetes</taxon>
        <taxon>Micrococcales</taxon>
        <taxon>Dermacoccaceae</taxon>
        <taxon>Luteipulveratus</taxon>
    </lineage>
</organism>
<dbReference type="PANTHER" id="PTHR32319:SF0">
    <property type="entry name" value="BACTERIAL HEMOLYSIN-LIKE PROTEIN"/>
    <property type="match status" value="1"/>
</dbReference>
<dbReference type="SUPFAM" id="SSF53335">
    <property type="entry name" value="S-adenosyl-L-methionine-dependent methyltransferases"/>
    <property type="match status" value="1"/>
</dbReference>
<dbReference type="PROSITE" id="PS50889">
    <property type="entry name" value="S4"/>
    <property type="match status" value="1"/>
</dbReference>
<comment type="similarity">
    <text evidence="2">Belongs to the TlyA family.</text>
</comment>
<comment type="caution">
    <text evidence="5">The sequence shown here is derived from an EMBL/GenBank/DDBJ whole genome shotgun (WGS) entry which is preliminary data.</text>
</comment>
<dbReference type="CDD" id="cd00165">
    <property type="entry name" value="S4"/>
    <property type="match status" value="1"/>
</dbReference>
<dbReference type="SMART" id="SM00363">
    <property type="entry name" value="S4"/>
    <property type="match status" value="1"/>
</dbReference>
<reference evidence="5 6" key="1">
    <citation type="submission" date="2023-03" db="EMBL/GenBank/DDBJ databases">
        <title>YIM 133296 draft genome.</title>
        <authorList>
            <person name="Xiong L."/>
        </authorList>
    </citation>
    <scope>NUCLEOTIDE SEQUENCE [LARGE SCALE GENOMIC DNA]</scope>
    <source>
        <strain evidence="5 6">YIM 133296</strain>
    </source>
</reference>
<keyword evidence="1 3" id="KW-0694">RNA-binding</keyword>
<dbReference type="GO" id="GO:0008168">
    <property type="term" value="F:methyltransferase activity"/>
    <property type="evidence" value="ECO:0007669"/>
    <property type="project" value="UniProtKB-KW"/>
</dbReference>
<dbReference type="Pfam" id="PF01479">
    <property type="entry name" value="S4"/>
    <property type="match status" value="1"/>
</dbReference>
<accession>A0ABT6C5I1</accession>
<keyword evidence="6" id="KW-1185">Reference proteome</keyword>